<reference evidence="2 3" key="1">
    <citation type="submission" date="2022-11" db="EMBL/GenBank/DDBJ databases">
        <title>Nonomuraea corallina sp. nov., a new species of the genus Nonomuraea isolated from sea side sediment in Thai sea.</title>
        <authorList>
            <person name="Ngamcharungchit C."/>
            <person name="Matsumoto A."/>
            <person name="Suriyachadkun C."/>
            <person name="Panbangred W."/>
            <person name="Inahashi Y."/>
            <person name="Intra B."/>
        </authorList>
    </citation>
    <scope>NUCLEOTIDE SEQUENCE [LARGE SCALE GENOMIC DNA]</scope>
    <source>
        <strain evidence="2 3">DSM 43553</strain>
    </source>
</reference>
<feature type="region of interest" description="Disordered" evidence="1">
    <location>
        <begin position="1"/>
        <end position="25"/>
    </location>
</feature>
<protein>
    <submittedName>
        <fullName evidence="2">DUF1702 family protein</fullName>
    </submittedName>
</protein>
<evidence type="ECO:0000313" key="2">
    <source>
        <dbReference type="EMBL" id="MDA0646787.1"/>
    </source>
</evidence>
<dbReference type="RefSeq" id="WP_271279972.1">
    <property type="nucleotide sequence ID" value="NZ_BAABFD010000033.1"/>
</dbReference>
<name>A0ABT4TBB9_9ACTN</name>
<evidence type="ECO:0000313" key="3">
    <source>
        <dbReference type="Proteomes" id="UP001212498"/>
    </source>
</evidence>
<dbReference type="Proteomes" id="UP001212498">
    <property type="component" value="Unassembled WGS sequence"/>
</dbReference>
<dbReference type="InterPro" id="IPR012964">
    <property type="entry name" value="DUF1702"/>
</dbReference>
<dbReference type="Pfam" id="PF08012">
    <property type="entry name" value="DUF1702"/>
    <property type="match status" value="1"/>
</dbReference>
<evidence type="ECO:0000256" key="1">
    <source>
        <dbReference type="SAM" id="MobiDB-lite"/>
    </source>
</evidence>
<accession>A0ABT4TBB9</accession>
<organism evidence="2 3">
    <name type="scientific">Nonomuraea ferruginea</name>
    <dbReference type="NCBI Taxonomy" id="46174"/>
    <lineage>
        <taxon>Bacteria</taxon>
        <taxon>Bacillati</taxon>
        <taxon>Actinomycetota</taxon>
        <taxon>Actinomycetes</taxon>
        <taxon>Streptosporangiales</taxon>
        <taxon>Streptosporangiaceae</taxon>
        <taxon>Nonomuraea</taxon>
    </lineage>
</organism>
<proteinExistence type="predicted"/>
<keyword evidence="3" id="KW-1185">Reference proteome</keyword>
<dbReference type="EMBL" id="JAPNUD010000225">
    <property type="protein sequence ID" value="MDA0646787.1"/>
    <property type="molecule type" value="Genomic_DNA"/>
</dbReference>
<sequence>MEHAGSEPVASPARGWRRLLSRDPGESDLSRRRFRLTRPASRAVIEGAEKSYLTGFNAVVSRNVERIEDISRDQLAFAYEGAGAACAVLDLVTLTRGRRLRELLAGPAAHHAFAAHLGAGRGYAMLRMRPVRAARRAHPLLRWLALDGFGFQWSMARADRMVGERAMPDLLSRAHCALFDQGLGRLLWYHDCASPDDVAARIAAYPVARRAALWSGVGFAAAYTGGAEADELWWLTEHAGADGFRSHLAQGCAFAATARAQAGHLPDHVAQAAPILAGGTAEEAVAWADRALLTLPDDPCGHEEFLAWQAHTRRLWLRRHQPA</sequence>
<comment type="caution">
    <text evidence="2">The sequence shown here is derived from an EMBL/GenBank/DDBJ whole genome shotgun (WGS) entry which is preliminary data.</text>
</comment>
<gene>
    <name evidence="2" type="ORF">OUY24_39705</name>
</gene>